<dbReference type="PANTHER" id="PTHR33706">
    <property type="entry name" value="MORN VARIANT REPEAT PROTEIN"/>
    <property type="match status" value="1"/>
</dbReference>
<evidence type="ECO:0000313" key="3">
    <source>
        <dbReference type="Proteomes" id="UP000004650"/>
    </source>
</evidence>
<reference evidence="3" key="1">
    <citation type="submission" date="2009-02" db="EMBL/GenBank/DDBJ databases">
        <title>The Genome Sequence of Shigella sp. D9.</title>
        <authorList>
            <consortium name="The Broad Institute Genome Sequencing Platform"/>
            <person name="Ward D."/>
            <person name="Young S.K."/>
            <person name="Kodira C.D."/>
            <person name="Zeng Q."/>
            <person name="Koehrsen M."/>
            <person name="Alvarado L."/>
            <person name="Berlin A."/>
            <person name="Borenstein D."/>
            <person name="Chen Z."/>
            <person name="Engels R."/>
            <person name="Freedman E."/>
            <person name="Gellesch M."/>
            <person name="Goldberg J."/>
            <person name="Griggs A."/>
            <person name="Gujja S."/>
            <person name="Heiman D."/>
            <person name="Hepburn T."/>
            <person name="Howarth C."/>
            <person name="Jen D."/>
            <person name="Larson L."/>
            <person name="Lewis B."/>
            <person name="Mehta T."/>
            <person name="Park D."/>
            <person name="Pearson M."/>
            <person name="Roberts A."/>
            <person name="Saif S."/>
            <person name="Shea T."/>
            <person name="Shenoy N."/>
            <person name="Sisk P."/>
            <person name="Stolte C."/>
            <person name="Sykes S."/>
            <person name="Walk T."/>
            <person name="White J."/>
            <person name="Yandava C."/>
            <person name="Allen-Vercoe E."/>
            <person name="Strauss J."/>
            <person name="Sibley C."/>
            <person name="White A."/>
            <person name="Ambrose C."/>
            <person name="Lander E."/>
            <person name="Nusbaum C."/>
            <person name="Galagan J."/>
            <person name="Birren B."/>
        </authorList>
    </citation>
    <scope>NUCLEOTIDE SEQUENCE [LARGE SCALE GENOMIC DNA]</scope>
    <source>
        <strain evidence="3">D11</strain>
    </source>
</reference>
<reference evidence="2 3" key="2">
    <citation type="submission" date="2013-10" db="EMBL/GenBank/DDBJ databases">
        <title>The Genome Sequence of Fusobacterium nucleatum subsp. animalis D11.</title>
        <authorList>
            <consortium name="The Broad Institute Genomics Platform"/>
            <person name="Earl A."/>
            <person name="Ward D."/>
            <person name="Feldgarden M."/>
            <person name="Gevers D."/>
            <person name="Kostic A."/>
            <person name="Garrett W."/>
            <person name="Young S.K."/>
            <person name="Zeng Q."/>
            <person name="Gargeya S."/>
            <person name="Fitzgerald M."/>
            <person name="Abouelleil A."/>
            <person name="Alvarado L."/>
            <person name="Berlin A.M."/>
            <person name="Chapman S.B."/>
            <person name="Gainer-Dewar J."/>
            <person name="Goldberg J."/>
            <person name="Gnerre S."/>
            <person name="Griggs A."/>
            <person name="Gujja S."/>
            <person name="Hansen M."/>
            <person name="Howarth C."/>
            <person name="Imamovic A."/>
            <person name="Ireland A."/>
            <person name="Larimer J."/>
            <person name="McCowan C."/>
            <person name="Murphy C."/>
            <person name="Pearson M."/>
            <person name="Poon T.W."/>
            <person name="Priest M."/>
            <person name="Roberts A."/>
            <person name="Saif S."/>
            <person name="Shea T."/>
            <person name="Sykes S."/>
            <person name="Wortman J."/>
            <person name="Nusbaum C."/>
            <person name="Birren B."/>
        </authorList>
    </citation>
    <scope>NUCLEOTIDE SEQUENCE [LARGE SCALE GENOMIC DNA]</scope>
    <source>
        <strain evidence="2 3">D11</strain>
    </source>
</reference>
<feature type="transmembrane region" description="Helical" evidence="1">
    <location>
        <begin position="283"/>
        <end position="305"/>
    </location>
</feature>
<keyword evidence="1" id="KW-0472">Membrane</keyword>
<keyword evidence="1" id="KW-0812">Transmembrane</keyword>
<proteinExistence type="predicted"/>
<feature type="transmembrane region" description="Helical" evidence="1">
    <location>
        <begin position="205"/>
        <end position="223"/>
    </location>
</feature>
<gene>
    <name evidence="2" type="ORF">PSAG_01358</name>
</gene>
<dbReference type="InterPro" id="IPR011652">
    <property type="entry name" value="MORN_2"/>
</dbReference>
<organism evidence="2 3">
    <name type="scientific">Fusobacterium animalis D11</name>
    <dbReference type="NCBI Taxonomy" id="556264"/>
    <lineage>
        <taxon>Bacteria</taxon>
        <taxon>Fusobacteriati</taxon>
        <taxon>Fusobacteriota</taxon>
        <taxon>Fusobacteriia</taxon>
        <taxon>Fusobacteriales</taxon>
        <taxon>Fusobacteriaceae</taxon>
        <taxon>Fusobacterium</taxon>
    </lineage>
</organism>
<comment type="caution">
    <text evidence="2">The sequence shown here is derived from an EMBL/GenBank/DDBJ whole genome shotgun (WGS) entry which is preliminary data.</text>
</comment>
<dbReference type="PANTHER" id="PTHR33706:SF1">
    <property type="entry name" value="TPR REPEAT PROTEIN"/>
    <property type="match status" value="1"/>
</dbReference>
<evidence type="ECO:0000256" key="1">
    <source>
        <dbReference type="SAM" id="Phobius"/>
    </source>
</evidence>
<dbReference type="Pfam" id="PF07661">
    <property type="entry name" value="MORN_2"/>
    <property type="match status" value="4"/>
</dbReference>
<accession>D6BGM6</accession>
<dbReference type="EMBL" id="ACDS02000116">
    <property type="protein sequence ID" value="EFD81323.1"/>
    <property type="molecule type" value="Genomic_DNA"/>
</dbReference>
<name>D6BGM6_9FUSO</name>
<protein>
    <recommendedName>
        <fullName evidence="4">Toxin-antitoxin system YwqK family antitoxin</fullName>
    </recommendedName>
</protein>
<dbReference type="AlphaFoldDB" id="D6BGM6"/>
<dbReference type="Proteomes" id="UP000004650">
    <property type="component" value="Unassembled WGS sequence"/>
</dbReference>
<evidence type="ECO:0000313" key="2">
    <source>
        <dbReference type="EMBL" id="EFD81323.1"/>
    </source>
</evidence>
<keyword evidence="1" id="KW-1133">Transmembrane helix</keyword>
<dbReference type="SUPFAM" id="SSF82185">
    <property type="entry name" value="Histone H3 K4-specific methyltransferase SET7/9 N-terminal domain"/>
    <property type="match status" value="1"/>
</dbReference>
<evidence type="ECO:0008006" key="4">
    <source>
        <dbReference type="Google" id="ProtNLM"/>
    </source>
</evidence>
<sequence>MKKNFIIYTFIIFLLTSFTVFAEREVDFEKLKYDEKTGLVYLEGEKEAFTGIAKQYYEDKSLKIEFPYKNGKMEGRGKEYYPSGKFKSDAFFVDGLLQGKSTGYYENGNLEYEENYKDGKLDGLIKEYYENGQVFIQENYKDGELDGESFNFNEDGSFRSKAVYKNGELVGDIIKGETGSVVAGDVPDTEEVTVPTENENIESKIAIFAFGTVIIGLIAYTIFKIFTAFPKTNHLTDEQRSRILKILMKYDEGKNGLFSAYRMNGVGTGYYKVRSMMVDNEKVYIYAKMFSILYIPTPITLGYLLCYNKDKILASFSNAAFKEAKKEIEETVLHL</sequence>
<dbReference type="HOGENOM" id="CLU_798668_0_0_0"/>
<dbReference type="Gene3D" id="2.20.110.10">
    <property type="entry name" value="Histone H3 K4-specific methyltransferase SET7/9 N-terminal domain"/>
    <property type="match status" value="2"/>
</dbReference>